<accession>A0A8K0DAW6</accession>
<feature type="region of interest" description="Disordered" evidence="1">
    <location>
        <begin position="1"/>
        <end position="31"/>
    </location>
</feature>
<feature type="region of interest" description="Disordered" evidence="1">
    <location>
        <begin position="48"/>
        <end position="96"/>
    </location>
</feature>
<dbReference type="Proteomes" id="UP000801492">
    <property type="component" value="Unassembled WGS sequence"/>
</dbReference>
<feature type="compositionally biased region" description="Basic and acidic residues" evidence="1">
    <location>
        <begin position="62"/>
        <end position="92"/>
    </location>
</feature>
<dbReference type="AlphaFoldDB" id="A0A8K0DAW6"/>
<dbReference type="EMBL" id="VTPC01001210">
    <property type="protein sequence ID" value="KAF2902693.1"/>
    <property type="molecule type" value="Genomic_DNA"/>
</dbReference>
<evidence type="ECO:0000313" key="3">
    <source>
        <dbReference type="Proteomes" id="UP000801492"/>
    </source>
</evidence>
<name>A0A8K0DAW6_IGNLU</name>
<reference evidence="2" key="1">
    <citation type="submission" date="2019-08" db="EMBL/GenBank/DDBJ databases">
        <title>The genome of the North American firefly Photinus pyralis.</title>
        <authorList>
            <consortium name="Photinus pyralis genome working group"/>
            <person name="Fallon T.R."/>
            <person name="Sander Lower S.E."/>
            <person name="Weng J.-K."/>
        </authorList>
    </citation>
    <scope>NUCLEOTIDE SEQUENCE</scope>
    <source>
        <strain evidence="2">TRF0915ILg1</strain>
        <tissue evidence="2">Whole body</tissue>
    </source>
</reference>
<comment type="caution">
    <text evidence="2">The sequence shown here is derived from an EMBL/GenBank/DDBJ whole genome shotgun (WGS) entry which is preliminary data.</text>
</comment>
<organism evidence="2 3">
    <name type="scientific">Ignelater luminosus</name>
    <name type="common">Cucubano</name>
    <name type="synonym">Pyrophorus luminosus</name>
    <dbReference type="NCBI Taxonomy" id="2038154"/>
    <lineage>
        <taxon>Eukaryota</taxon>
        <taxon>Metazoa</taxon>
        <taxon>Ecdysozoa</taxon>
        <taxon>Arthropoda</taxon>
        <taxon>Hexapoda</taxon>
        <taxon>Insecta</taxon>
        <taxon>Pterygota</taxon>
        <taxon>Neoptera</taxon>
        <taxon>Endopterygota</taxon>
        <taxon>Coleoptera</taxon>
        <taxon>Polyphaga</taxon>
        <taxon>Elateriformia</taxon>
        <taxon>Elateroidea</taxon>
        <taxon>Elateridae</taxon>
        <taxon>Agrypninae</taxon>
        <taxon>Pyrophorini</taxon>
        <taxon>Ignelater</taxon>
    </lineage>
</organism>
<sequence length="126" mass="14667">MCGLKNVSNNNREKNKIKNRTQTRGHTERLWKGIQYTRPYIHNLREINKRKTPKQTPTRNNKGKEDGMARTLNKDAQCEAGERSLRGKTDGKKRIRQAGKTWIQEMTEILREKGRTCQDATKKGSK</sequence>
<evidence type="ECO:0000313" key="2">
    <source>
        <dbReference type="EMBL" id="KAF2902693.1"/>
    </source>
</evidence>
<protein>
    <submittedName>
        <fullName evidence="2">Uncharacterized protein</fullName>
    </submittedName>
</protein>
<proteinExistence type="predicted"/>
<evidence type="ECO:0000256" key="1">
    <source>
        <dbReference type="SAM" id="MobiDB-lite"/>
    </source>
</evidence>
<gene>
    <name evidence="2" type="ORF">ILUMI_03492</name>
</gene>
<keyword evidence="3" id="KW-1185">Reference proteome</keyword>